<dbReference type="InterPro" id="IPR023772">
    <property type="entry name" value="DNA-bd_HTH_TetR-type_CS"/>
</dbReference>
<dbReference type="EMBL" id="JAPTMY010000026">
    <property type="protein sequence ID" value="MCZ0858610.1"/>
    <property type="molecule type" value="Genomic_DNA"/>
</dbReference>
<feature type="DNA-binding region" description="H-T-H motif" evidence="3">
    <location>
        <begin position="31"/>
        <end position="50"/>
    </location>
</feature>
<keyword evidence="1" id="KW-0175">Coiled coil</keyword>
<keyword evidence="6" id="KW-1185">Reference proteome</keyword>
<reference evidence="5" key="1">
    <citation type="submission" date="2022-10" db="EMBL/GenBank/DDBJ databases">
        <title>Genome sequence of Actinomyces israelii ATCC 10048.</title>
        <authorList>
            <person name="Watt R.M."/>
            <person name="Tong W.M."/>
        </authorList>
    </citation>
    <scope>NUCLEOTIDE SEQUENCE</scope>
    <source>
        <strain evidence="5">ATCC 10048</strain>
    </source>
</reference>
<accession>A0ABT4IA59</accession>
<dbReference type="Gene3D" id="1.10.357.10">
    <property type="entry name" value="Tetracycline Repressor, domain 2"/>
    <property type="match status" value="1"/>
</dbReference>
<gene>
    <name evidence="5" type="ORF">OHJ16_11205</name>
</gene>
<dbReference type="Proteomes" id="UP001072034">
    <property type="component" value="Unassembled WGS sequence"/>
</dbReference>
<evidence type="ECO:0000256" key="1">
    <source>
        <dbReference type="ARBA" id="ARBA00023054"/>
    </source>
</evidence>
<dbReference type="PROSITE" id="PS01081">
    <property type="entry name" value="HTH_TETR_1"/>
    <property type="match status" value="1"/>
</dbReference>
<comment type="caution">
    <text evidence="5">The sequence shown here is derived from an EMBL/GenBank/DDBJ whole genome shotgun (WGS) entry which is preliminary data.</text>
</comment>
<proteinExistence type="predicted"/>
<dbReference type="Pfam" id="PF00440">
    <property type="entry name" value="TetR_N"/>
    <property type="match status" value="1"/>
</dbReference>
<dbReference type="PROSITE" id="PS50977">
    <property type="entry name" value="HTH_TETR_2"/>
    <property type="match status" value="1"/>
</dbReference>
<evidence type="ECO:0000256" key="3">
    <source>
        <dbReference type="PROSITE-ProRule" id="PRU00335"/>
    </source>
</evidence>
<dbReference type="PRINTS" id="PR00455">
    <property type="entry name" value="HTHTETR"/>
</dbReference>
<dbReference type="SUPFAM" id="SSF46689">
    <property type="entry name" value="Homeodomain-like"/>
    <property type="match status" value="1"/>
</dbReference>
<name>A0ABT4IA59_9ACTO</name>
<dbReference type="PANTHER" id="PTHR30055">
    <property type="entry name" value="HTH-TYPE TRANSCRIPTIONAL REGULATOR RUTR"/>
    <property type="match status" value="1"/>
</dbReference>
<keyword evidence="2 3" id="KW-0238">DNA-binding</keyword>
<feature type="domain" description="HTH tetR-type" evidence="4">
    <location>
        <begin position="8"/>
        <end position="68"/>
    </location>
</feature>
<dbReference type="RefSeq" id="WP_268917974.1">
    <property type="nucleotide sequence ID" value="NZ_CAJPNG010000103.1"/>
</dbReference>
<protein>
    <submittedName>
        <fullName evidence="5">TetR/AcrR family transcriptional regulator</fullName>
    </submittedName>
</protein>
<dbReference type="PANTHER" id="PTHR30055:SF183">
    <property type="entry name" value="NUCLEOID OCCLUSION FACTOR SLMA"/>
    <property type="match status" value="1"/>
</dbReference>
<sequence>MARTRPKAERRASLLDAAERLLVERGINQLTVEEVTTAAGVSKGTFYLYFSTKDDVIASLRERYATRVLQRQEAVVNRLAPADWAGRVETWLIAGVQDYLADPGLHDALFHHARHAGAQSSIYADGQSGDPLSGPVATLSALLEEGARAGALAIADPPATAVLLFGAAHHAADYLHHANDEAMTDRVLMELRHWCRMVVRAG</sequence>
<evidence type="ECO:0000256" key="2">
    <source>
        <dbReference type="ARBA" id="ARBA00023125"/>
    </source>
</evidence>
<dbReference type="InterPro" id="IPR050109">
    <property type="entry name" value="HTH-type_TetR-like_transc_reg"/>
</dbReference>
<evidence type="ECO:0000259" key="4">
    <source>
        <dbReference type="PROSITE" id="PS50977"/>
    </source>
</evidence>
<evidence type="ECO:0000313" key="5">
    <source>
        <dbReference type="EMBL" id="MCZ0858610.1"/>
    </source>
</evidence>
<evidence type="ECO:0000313" key="6">
    <source>
        <dbReference type="Proteomes" id="UP001072034"/>
    </source>
</evidence>
<organism evidence="5 6">
    <name type="scientific">Actinomyces israelii</name>
    <dbReference type="NCBI Taxonomy" id="1659"/>
    <lineage>
        <taxon>Bacteria</taxon>
        <taxon>Bacillati</taxon>
        <taxon>Actinomycetota</taxon>
        <taxon>Actinomycetes</taxon>
        <taxon>Actinomycetales</taxon>
        <taxon>Actinomycetaceae</taxon>
        <taxon>Actinomyces</taxon>
    </lineage>
</organism>
<dbReference type="InterPro" id="IPR009057">
    <property type="entry name" value="Homeodomain-like_sf"/>
</dbReference>
<dbReference type="InterPro" id="IPR001647">
    <property type="entry name" value="HTH_TetR"/>
</dbReference>